<accession>A0A1X6P5A6</accession>
<dbReference type="EMBL" id="KV918886">
    <property type="protein sequence ID" value="OSX75930.1"/>
    <property type="molecule type" value="Genomic_DNA"/>
</dbReference>
<protein>
    <submittedName>
        <fullName evidence="1">Uncharacterized protein</fullName>
    </submittedName>
</protein>
<name>A0A1X6P5A6_PORUM</name>
<organism evidence="1 2">
    <name type="scientific">Porphyra umbilicalis</name>
    <name type="common">Purple laver</name>
    <name type="synonym">Red alga</name>
    <dbReference type="NCBI Taxonomy" id="2786"/>
    <lineage>
        <taxon>Eukaryota</taxon>
        <taxon>Rhodophyta</taxon>
        <taxon>Bangiophyceae</taxon>
        <taxon>Bangiales</taxon>
        <taxon>Bangiaceae</taxon>
        <taxon>Porphyra</taxon>
    </lineage>
</organism>
<sequence length="183" mass="19959">MVPVLSVEKGLSSKIFVAYKSTGGQSRNLTNQLSSHFSICTYEWVEYPCSDVDACPNVPRAVVERAHTTLEPGDADQFAVYEKLFASAHSEAPDADTAQQALAREWDKYTSVVVPFIHRACPSVICSGLPTPPEGQVVTIRSSDKKVLGCPGYSSTNRMGHKNSSITNVHDLTNIETWIGEGR</sequence>
<evidence type="ECO:0000313" key="1">
    <source>
        <dbReference type="EMBL" id="OSX75930.1"/>
    </source>
</evidence>
<evidence type="ECO:0000313" key="2">
    <source>
        <dbReference type="Proteomes" id="UP000218209"/>
    </source>
</evidence>
<keyword evidence="2" id="KW-1185">Reference proteome</keyword>
<proteinExistence type="predicted"/>
<reference evidence="1 2" key="1">
    <citation type="submission" date="2017-03" db="EMBL/GenBank/DDBJ databases">
        <title>WGS assembly of Porphyra umbilicalis.</title>
        <authorList>
            <person name="Brawley S.H."/>
            <person name="Blouin N.A."/>
            <person name="Ficko-Blean E."/>
            <person name="Wheeler G.L."/>
            <person name="Lohr M."/>
            <person name="Goodson H.V."/>
            <person name="Jenkins J.W."/>
            <person name="Blaby-Haas C.E."/>
            <person name="Helliwell K.E."/>
            <person name="Chan C."/>
            <person name="Marriage T."/>
            <person name="Bhattacharya D."/>
            <person name="Klein A.S."/>
            <person name="Badis Y."/>
            <person name="Brodie J."/>
            <person name="Cao Y."/>
            <person name="Collen J."/>
            <person name="Dittami S.M."/>
            <person name="Gachon C.M."/>
            <person name="Green B.R."/>
            <person name="Karpowicz S."/>
            <person name="Kim J.W."/>
            <person name="Kudahl U."/>
            <person name="Lin S."/>
            <person name="Michel G."/>
            <person name="Mittag M."/>
            <person name="Olson B.J."/>
            <person name="Pangilinan J."/>
            <person name="Peng Y."/>
            <person name="Qiu H."/>
            <person name="Shu S."/>
            <person name="Singer J.T."/>
            <person name="Smith A.G."/>
            <person name="Sprecher B.N."/>
            <person name="Wagner V."/>
            <person name="Wang W."/>
            <person name="Wang Z.-Y."/>
            <person name="Yan J."/>
            <person name="Yarish C."/>
            <person name="Zoeuner-Riek S."/>
            <person name="Zhuang Y."/>
            <person name="Zou Y."/>
            <person name="Lindquist E.A."/>
            <person name="Grimwood J."/>
            <person name="Barry K."/>
            <person name="Rokhsar D.S."/>
            <person name="Schmutz J."/>
            <person name="Stiller J.W."/>
            <person name="Grossman A.R."/>
            <person name="Prochnik S.E."/>
        </authorList>
    </citation>
    <scope>NUCLEOTIDE SEQUENCE [LARGE SCALE GENOMIC DNA]</scope>
    <source>
        <strain evidence="1">4086291</strain>
    </source>
</reference>
<dbReference type="AlphaFoldDB" id="A0A1X6P5A6"/>
<dbReference type="Proteomes" id="UP000218209">
    <property type="component" value="Unassembled WGS sequence"/>
</dbReference>
<gene>
    <name evidence="1" type="ORF">BU14_0216s0021</name>
</gene>